<protein>
    <submittedName>
        <fullName evidence="1">10218_t:CDS:1</fullName>
    </submittedName>
</protein>
<accession>A0ACA9N1V6</accession>
<gene>
    <name evidence="1" type="ORF">DHETER_LOCUS8260</name>
</gene>
<feature type="non-terminal residue" evidence="1">
    <location>
        <position position="493"/>
    </location>
</feature>
<name>A0ACA9N1V6_9GLOM</name>
<feature type="non-terminal residue" evidence="1">
    <location>
        <position position="1"/>
    </location>
</feature>
<dbReference type="EMBL" id="CAJVPU010012859">
    <property type="protein sequence ID" value="CAG8627315.1"/>
    <property type="molecule type" value="Genomic_DNA"/>
</dbReference>
<reference evidence="1" key="1">
    <citation type="submission" date="2021-06" db="EMBL/GenBank/DDBJ databases">
        <authorList>
            <person name="Kallberg Y."/>
            <person name="Tangrot J."/>
            <person name="Rosling A."/>
        </authorList>
    </citation>
    <scope>NUCLEOTIDE SEQUENCE</scope>
    <source>
        <strain evidence="1">IL203A</strain>
    </source>
</reference>
<sequence>FVVRSSTPINNKTWENWNGAINISPDAIFEPSTLEELINIVKLAKENNKTIRCAAQGHSVSSLSVTEHYLVVVTNLTQVTVQEHPKYGWTVTAEAGISLADLDEALRNHNPPLTLESAVVYNTVRVSGVIATGSHGATTSSGNMPDQICSMKIVTGSGEVSEFSEEINKSEFNAAKVNLGLLGIIYSVTFRVKPMYNLRMNDVYISVNEWLKPHIIKNIVESSDGIEIFYIPFNGFNLSEPKPLDPNRDLVWVKNWVRTDEPASFTQQQIQKTRELQSQGLIQQFQFISSILQTSKKIPDAIAMTWSALINGGNTSFVYQAPDAIHYAASEESLNLDLVEYGFKIDPDFSNVATEFSYLVQSIYEFAVQGKFPVNYVAEFRIIKSSEALLSNNFDHDPEALYCQLDVVTVRDTPDWKEWVQLIGQRLFDKYRARPHWAKNWNLHPNVNLYLSDILSDQIKQFEKVRAKYDPDKIFFDNQSLQDIFSRVLGPQK</sequence>
<comment type="caution">
    <text evidence="1">The sequence shown here is derived from an EMBL/GenBank/DDBJ whole genome shotgun (WGS) entry which is preliminary data.</text>
</comment>
<evidence type="ECO:0000313" key="1">
    <source>
        <dbReference type="EMBL" id="CAG8627315.1"/>
    </source>
</evidence>
<proteinExistence type="predicted"/>
<evidence type="ECO:0000313" key="2">
    <source>
        <dbReference type="Proteomes" id="UP000789702"/>
    </source>
</evidence>
<organism evidence="1 2">
    <name type="scientific">Dentiscutata heterogama</name>
    <dbReference type="NCBI Taxonomy" id="1316150"/>
    <lineage>
        <taxon>Eukaryota</taxon>
        <taxon>Fungi</taxon>
        <taxon>Fungi incertae sedis</taxon>
        <taxon>Mucoromycota</taxon>
        <taxon>Glomeromycotina</taxon>
        <taxon>Glomeromycetes</taxon>
        <taxon>Diversisporales</taxon>
        <taxon>Gigasporaceae</taxon>
        <taxon>Dentiscutata</taxon>
    </lineage>
</organism>
<dbReference type="Proteomes" id="UP000789702">
    <property type="component" value="Unassembled WGS sequence"/>
</dbReference>
<keyword evidence="2" id="KW-1185">Reference proteome</keyword>